<dbReference type="Pfam" id="PF02698">
    <property type="entry name" value="DUF218"/>
    <property type="match status" value="1"/>
</dbReference>
<feature type="domain" description="DUF218" evidence="1">
    <location>
        <begin position="6"/>
        <end position="124"/>
    </location>
</feature>
<dbReference type="EMBL" id="JAANOH010000001">
    <property type="protein sequence ID" value="MCZ2474102.1"/>
    <property type="molecule type" value="Genomic_DNA"/>
</dbReference>
<proteinExistence type="predicted"/>
<dbReference type="RefSeq" id="WP_269009276.1">
    <property type="nucleotide sequence ID" value="NZ_JAANOH010000001.1"/>
</dbReference>
<evidence type="ECO:0000259" key="1">
    <source>
        <dbReference type="Pfam" id="PF02698"/>
    </source>
</evidence>
<name>A0ABT4JDA6_9BACT</name>
<dbReference type="PANTHER" id="PTHR30336:SF20">
    <property type="entry name" value="DUF218 DOMAIN-CONTAINING PROTEIN"/>
    <property type="match status" value="1"/>
</dbReference>
<evidence type="ECO:0000313" key="3">
    <source>
        <dbReference type="Proteomes" id="UP001321186"/>
    </source>
</evidence>
<evidence type="ECO:0000313" key="2">
    <source>
        <dbReference type="EMBL" id="MCZ2474102.1"/>
    </source>
</evidence>
<gene>
    <name evidence="2" type="ORF">G9H61_01490</name>
</gene>
<accession>A0ABT4JDA6</accession>
<dbReference type="InterPro" id="IPR014729">
    <property type="entry name" value="Rossmann-like_a/b/a_fold"/>
</dbReference>
<keyword evidence="3" id="KW-1185">Reference proteome</keyword>
<reference evidence="2 3" key="1">
    <citation type="submission" date="2020-03" db="EMBL/GenBank/DDBJ databases">
        <authorList>
            <person name="Pitt A."/>
            <person name="Hahn M.W."/>
        </authorList>
    </citation>
    <scope>NUCLEOTIDE SEQUENCE [LARGE SCALE GENOMIC DNA]</scope>
    <source>
        <strain evidence="2 3">5A-MARBSE</strain>
    </source>
</reference>
<dbReference type="InterPro" id="IPR003848">
    <property type="entry name" value="DUF218"/>
</dbReference>
<organism evidence="2 3">
    <name type="scientific">Aquirufa ecclesiirivi</name>
    <dbReference type="NCBI Taxonomy" id="2715124"/>
    <lineage>
        <taxon>Bacteria</taxon>
        <taxon>Pseudomonadati</taxon>
        <taxon>Bacteroidota</taxon>
        <taxon>Cytophagia</taxon>
        <taxon>Cytophagales</taxon>
        <taxon>Flectobacillaceae</taxon>
        <taxon>Aquirufa</taxon>
    </lineage>
</organism>
<dbReference type="InterPro" id="IPR051599">
    <property type="entry name" value="Cell_Envelope_Assoc"/>
</dbReference>
<protein>
    <submittedName>
        <fullName evidence="2">YdcF family protein</fullName>
    </submittedName>
</protein>
<sequence length="165" mass="18484">MNFQEVLLVLGSPNSPDGQLGAIAIDRVNYCWEEYQKKARPILCTGGFGAHFNTSPWAHSTLLKNDLMSKGVPEHAFLPLALSANTVDDAVKSKLVLVDYPVKSLVIITSAYHVARVELVFDDILSDFSKQYIGIEHLIEIPELETLKAHEEQAIQQIKWNGLYY</sequence>
<dbReference type="PANTHER" id="PTHR30336">
    <property type="entry name" value="INNER MEMBRANE PROTEIN, PROBABLE PERMEASE"/>
    <property type="match status" value="1"/>
</dbReference>
<dbReference type="Gene3D" id="3.40.50.620">
    <property type="entry name" value="HUPs"/>
    <property type="match status" value="1"/>
</dbReference>
<dbReference type="Proteomes" id="UP001321186">
    <property type="component" value="Unassembled WGS sequence"/>
</dbReference>
<dbReference type="CDD" id="cd06259">
    <property type="entry name" value="YdcF-like"/>
    <property type="match status" value="1"/>
</dbReference>
<comment type="caution">
    <text evidence="2">The sequence shown here is derived from an EMBL/GenBank/DDBJ whole genome shotgun (WGS) entry which is preliminary data.</text>
</comment>